<dbReference type="EMBL" id="WQLB01000008">
    <property type="protein sequence ID" value="MVN86682.1"/>
    <property type="molecule type" value="Genomic_DNA"/>
</dbReference>
<reference evidence="2 3" key="1">
    <citation type="submission" date="2019-12" db="EMBL/GenBank/DDBJ databases">
        <title>Deinococcus sp. HMF7620 Genome sequencing and assembly.</title>
        <authorList>
            <person name="Kang H."/>
            <person name="Kim H."/>
            <person name="Joh K."/>
        </authorList>
    </citation>
    <scope>NUCLEOTIDE SEQUENCE [LARGE SCALE GENOMIC DNA]</scope>
    <source>
        <strain evidence="2 3">HMF7620</strain>
    </source>
</reference>
<keyword evidence="3" id="KW-1185">Reference proteome</keyword>
<organism evidence="2 3">
    <name type="scientific">Deinococcus arboris</name>
    <dbReference type="NCBI Taxonomy" id="2682977"/>
    <lineage>
        <taxon>Bacteria</taxon>
        <taxon>Thermotogati</taxon>
        <taxon>Deinococcota</taxon>
        <taxon>Deinococci</taxon>
        <taxon>Deinococcales</taxon>
        <taxon>Deinococcaceae</taxon>
        <taxon>Deinococcus</taxon>
    </lineage>
</organism>
<evidence type="ECO:0000259" key="1">
    <source>
        <dbReference type="Pfam" id="PF22790"/>
    </source>
</evidence>
<accession>A0A7C9M1H2</accession>
<dbReference type="Proteomes" id="UP000483286">
    <property type="component" value="Unassembled WGS sequence"/>
</dbReference>
<feature type="domain" description="YkoP-like" evidence="1">
    <location>
        <begin position="228"/>
        <end position="338"/>
    </location>
</feature>
<dbReference type="RefSeq" id="WP_157458739.1">
    <property type="nucleotide sequence ID" value="NZ_WQLB01000008.1"/>
</dbReference>
<proteinExistence type="predicted"/>
<sequence length="341" mass="36054">MSAAPPRSLLLRAALHAGLGGAQHGGHPGDPRVGLAVPVASGADLTLALTTLAQAGVHATLLLSPALALRAPDAVQAAADQHEIGGLGDPAGLSGLEVTAGRPVTLWATPERLRGLSALSRQHLHALPVSALRAAPGALLQVAPAELAAALTHLKALGYQPVPVRDVPDLRPGQPRDLLQRVYTRLVEDRFARQHAVIDLALRADAVMRVAALNHAPPPLPLPPQTPTAELHLHSPRIVGLAARSALVAYRAYRRSLKDVAHALQTRPELADAQAVFAVTLFHGPLAQAGFELLDLPPLRARWYGLGFRLLRAAYGTRRAPSEGEPKMAWLSREAFLKLHG</sequence>
<dbReference type="InterPro" id="IPR054467">
    <property type="entry name" value="YkoP-like_dom"/>
</dbReference>
<evidence type="ECO:0000313" key="3">
    <source>
        <dbReference type="Proteomes" id="UP000483286"/>
    </source>
</evidence>
<comment type="caution">
    <text evidence="2">The sequence shown here is derived from an EMBL/GenBank/DDBJ whole genome shotgun (WGS) entry which is preliminary data.</text>
</comment>
<evidence type="ECO:0000313" key="2">
    <source>
        <dbReference type="EMBL" id="MVN86682.1"/>
    </source>
</evidence>
<dbReference type="Pfam" id="PF22790">
    <property type="entry name" value="YkoP"/>
    <property type="match status" value="1"/>
</dbReference>
<name>A0A7C9M1H2_9DEIO</name>
<gene>
    <name evidence="2" type="ORF">GO986_07885</name>
</gene>
<dbReference type="AlphaFoldDB" id="A0A7C9M1H2"/>
<protein>
    <submittedName>
        <fullName evidence="2">Sectered polysaccharide deacetylase</fullName>
    </submittedName>
</protein>